<organism evidence="1 2">
    <name type="scientific">Veillonella tobetsuensis</name>
    <dbReference type="NCBI Taxonomy" id="1110546"/>
    <lineage>
        <taxon>Bacteria</taxon>
        <taxon>Bacillati</taxon>
        <taxon>Bacillota</taxon>
        <taxon>Negativicutes</taxon>
        <taxon>Veillonellales</taxon>
        <taxon>Veillonellaceae</taxon>
        <taxon>Veillonella</taxon>
    </lineage>
</organism>
<dbReference type="Proteomes" id="UP000300381">
    <property type="component" value="Unassembled WGS sequence"/>
</dbReference>
<protein>
    <submittedName>
        <fullName evidence="1">Uncharacterized protein</fullName>
    </submittedName>
</protein>
<gene>
    <name evidence="1" type="ORF">PAGU1578_18360</name>
</gene>
<evidence type="ECO:0000313" key="1">
    <source>
        <dbReference type="EMBL" id="GCL68215.1"/>
    </source>
</evidence>
<accession>A0A480B8J2</accession>
<proteinExistence type="predicted"/>
<dbReference type="EMBL" id="BJCQ01000074">
    <property type="protein sequence ID" value="GCL68215.1"/>
    <property type="molecule type" value="Genomic_DNA"/>
</dbReference>
<sequence length="105" mass="12521">MLTIFVQEDFIRTISPIQQDYFKLRFDDMLSEAHSFAARYRVYKEEYDKLQFIEYMKGVFIFQGLGNIHNNPLLDDLTELYNTIYAPYGHMIMTIPINNVVEEKP</sequence>
<comment type="caution">
    <text evidence="1">The sequence shown here is derived from an EMBL/GenBank/DDBJ whole genome shotgun (WGS) entry which is preliminary data.</text>
</comment>
<reference evidence="1 2" key="1">
    <citation type="submission" date="2019-03" db="EMBL/GenBank/DDBJ databases">
        <title>Draft genome sequences of two Veillonella tobetsuensis clinical isolates from intraoperative bronchial fluids of elderly patients with pulmonary carcinoma.</title>
        <authorList>
            <person name="Akiyama T."/>
        </authorList>
    </citation>
    <scope>NUCLEOTIDE SEQUENCE [LARGE SCALE GENOMIC DNA]</scope>
    <source>
        <strain evidence="1 2">PAGU 1578</strain>
    </source>
</reference>
<name>A0A480B8J2_9FIRM</name>
<evidence type="ECO:0000313" key="2">
    <source>
        <dbReference type="Proteomes" id="UP000300381"/>
    </source>
</evidence>
<dbReference type="AlphaFoldDB" id="A0A480B8J2"/>